<protein>
    <submittedName>
        <fullName evidence="3">DUF4132 domain-containing protein</fullName>
    </submittedName>
</protein>
<name>A0ABV3GD44_MICGL</name>
<dbReference type="InterPro" id="IPR056639">
    <property type="entry name" value="DUF7737"/>
</dbReference>
<dbReference type="Proteomes" id="UP001551675">
    <property type="component" value="Unassembled WGS sequence"/>
</dbReference>
<dbReference type="RefSeq" id="WP_358132165.1">
    <property type="nucleotide sequence ID" value="NZ_JBFALK010000005.1"/>
</dbReference>
<feature type="domain" description="DUF7737" evidence="2">
    <location>
        <begin position="751"/>
        <end position="855"/>
    </location>
</feature>
<feature type="domain" description="DUF4132" evidence="1">
    <location>
        <begin position="438"/>
        <end position="613"/>
    </location>
</feature>
<evidence type="ECO:0000313" key="3">
    <source>
        <dbReference type="EMBL" id="MEV0969252.1"/>
    </source>
</evidence>
<evidence type="ECO:0000259" key="1">
    <source>
        <dbReference type="Pfam" id="PF13569"/>
    </source>
</evidence>
<organism evidence="3 4">
    <name type="scientific">Microtetraspora glauca</name>
    <dbReference type="NCBI Taxonomy" id="1996"/>
    <lineage>
        <taxon>Bacteria</taxon>
        <taxon>Bacillati</taxon>
        <taxon>Actinomycetota</taxon>
        <taxon>Actinomycetes</taxon>
        <taxon>Streptosporangiales</taxon>
        <taxon>Streptosporangiaceae</taxon>
        <taxon>Microtetraspora</taxon>
    </lineage>
</organism>
<keyword evidence="4" id="KW-1185">Reference proteome</keyword>
<gene>
    <name evidence="3" type="ORF">AB0I59_11505</name>
</gene>
<dbReference type="Pfam" id="PF24879">
    <property type="entry name" value="DUF7737"/>
    <property type="match status" value="1"/>
</dbReference>
<dbReference type="Pfam" id="PF13569">
    <property type="entry name" value="DUF4132"/>
    <property type="match status" value="1"/>
</dbReference>
<comment type="caution">
    <text evidence="3">The sequence shown here is derived from an EMBL/GenBank/DDBJ whole genome shotgun (WGS) entry which is preliminary data.</text>
</comment>
<evidence type="ECO:0000313" key="4">
    <source>
        <dbReference type="Proteomes" id="UP001551675"/>
    </source>
</evidence>
<reference evidence="3 4" key="1">
    <citation type="submission" date="2024-06" db="EMBL/GenBank/DDBJ databases">
        <title>The Natural Products Discovery Center: Release of the First 8490 Sequenced Strains for Exploring Actinobacteria Biosynthetic Diversity.</title>
        <authorList>
            <person name="Kalkreuter E."/>
            <person name="Kautsar S.A."/>
            <person name="Yang D."/>
            <person name="Bader C.D."/>
            <person name="Teijaro C.N."/>
            <person name="Fluegel L."/>
            <person name="Davis C.M."/>
            <person name="Simpson J.R."/>
            <person name="Lauterbach L."/>
            <person name="Steele A.D."/>
            <person name="Gui C."/>
            <person name="Meng S."/>
            <person name="Li G."/>
            <person name="Viehrig K."/>
            <person name="Ye F."/>
            <person name="Su P."/>
            <person name="Kiefer A.F."/>
            <person name="Nichols A."/>
            <person name="Cepeda A.J."/>
            <person name="Yan W."/>
            <person name="Fan B."/>
            <person name="Jiang Y."/>
            <person name="Adhikari A."/>
            <person name="Zheng C.-J."/>
            <person name="Schuster L."/>
            <person name="Cowan T.M."/>
            <person name="Smanski M.J."/>
            <person name="Chevrette M.G."/>
            <person name="De Carvalho L.P.S."/>
            <person name="Shen B."/>
        </authorList>
    </citation>
    <scope>NUCLEOTIDE SEQUENCE [LARGE SCALE GENOMIC DNA]</scope>
    <source>
        <strain evidence="3 4">NPDC050100</strain>
    </source>
</reference>
<evidence type="ECO:0000259" key="2">
    <source>
        <dbReference type="Pfam" id="PF24879"/>
    </source>
</evidence>
<dbReference type="EMBL" id="JBFALK010000005">
    <property type="protein sequence ID" value="MEV0969252.1"/>
    <property type="molecule type" value="Genomic_DNA"/>
</dbReference>
<proteinExistence type="predicted"/>
<sequence length="857" mass="94802">MMTVDHGDGATADDRCGGGHLTIAGEPAGEVALVDAGSTAGEPTSDRKRYEERVAAVTALVEAGRIAELADELVRLERDQLGYDFWGYGRLGEVVYRTLKEMPAPSRVELATRLLSRPDQEAELVDGMVVIITDEVSDSWTPEAAGLLLARAAHREVYCHGRLTWIVKCWLDAGNDLAPEVLATLRRTAVAGWRFETTLPSLVAQHEFPLLNVGEPWADRILAEDLDEHWTALLRHALTASSSKPSARWERTGRALLDRIGPETARVRITDWLTLVGRPRPMIADNSGVHWVDPYNASALRGLIWLLGFLPARPDTTRFLGGLVETALLKMPGVGPRHPATATSAIAALSRLDGTDALGQLARLAMKVTHKPTLKVLNRTLDAKAKALGLSRAEVEELAVPSYGLTEVGRRVEIVGDATAELTVTGGKAVLSWRNAKGTMVKAPPASVRREHPEKLAELRGAVKDITKMLSAQAERLDHMFLAQRVWPYETWRERYLDHPLVGALARRLIWLVDDVPYGYADGSLRGVTDTQAHPAAGATVRLWHPIGRDVTEVLAWRSWLERHRITQPFKQAHREVYLLTAAEETTGDYSNRFAAHVLRQHQFHALATARGWSNELRMAVDGDFPPAIRELPGWGMRAEFWTDVDFDDAEFADSGAYLRVRTDQVRFYPPHAQQNHGGYAAWLYSDPGRVGPLRLDQVPPLVFSEVMRDIDLFVGVASVGNDPTWQDGGPDGRFHGYWTSYGFGELSVTARTRHDVLSRLLPRLAVADRCSLDDRFLHVRGELRTYKIHLGSGNILMSPNDQYLCIVPKQEPGPGTGEVFLPFEGDGVLSVILSKAMMLARDTTITDPTITGQIRP</sequence>
<dbReference type="InterPro" id="IPR025406">
    <property type="entry name" value="DUF4132"/>
</dbReference>
<accession>A0ABV3GD44</accession>